<keyword evidence="2" id="KW-0813">Transport</keyword>
<evidence type="ECO:0000256" key="4">
    <source>
        <dbReference type="ARBA" id="ARBA00022764"/>
    </source>
</evidence>
<dbReference type="GO" id="GO:0015846">
    <property type="term" value="P:polyamine transport"/>
    <property type="evidence" value="ECO:0007669"/>
    <property type="project" value="InterPro"/>
</dbReference>
<dbReference type="SUPFAM" id="SSF53850">
    <property type="entry name" value="Periplasmic binding protein-like II"/>
    <property type="match status" value="1"/>
</dbReference>
<accession>A0A852SQR9</accession>
<dbReference type="NCBIfam" id="TIGR01409">
    <property type="entry name" value="TAT_signal_seq"/>
    <property type="match status" value="1"/>
</dbReference>
<evidence type="ECO:0000256" key="3">
    <source>
        <dbReference type="ARBA" id="ARBA00022729"/>
    </source>
</evidence>
<dbReference type="Pfam" id="PF13416">
    <property type="entry name" value="SBP_bac_8"/>
    <property type="match status" value="1"/>
</dbReference>
<gene>
    <name evidence="5" type="ORF">BJ984_002301</name>
</gene>
<comment type="caution">
    <text evidence="5">The sequence shown here is derived from an EMBL/GenBank/DDBJ whole genome shotgun (WGS) entry which is preliminary data.</text>
</comment>
<dbReference type="InterPro" id="IPR006311">
    <property type="entry name" value="TAT_signal"/>
</dbReference>
<dbReference type="Gene3D" id="3.40.190.10">
    <property type="entry name" value="Periplasmic binding protein-like II"/>
    <property type="match status" value="2"/>
</dbReference>
<dbReference type="GO" id="GO:0042597">
    <property type="term" value="C:periplasmic space"/>
    <property type="evidence" value="ECO:0007669"/>
    <property type="project" value="UniProtKB-SubCell"/>
</dbReference>
<dbReference type="AlphaFoldDB" id="A0A852SQR9"/>
<keyword evidence="6" id="KW-1185">Reference proteome</keyword>
<reference evidence="5 6" key="1">
    <citation type="submission" date="2020-07" db="EMBL/GenBank/DDBJ databases">
        <title>Sequencing the genomes of 1000 actinobacteria strains.</title>
        <authorList>
            <person name="Klenk H.-P."/>
        </authorList>
    </citation>
    <scope>NUCLEOTIDE SEQUENCE [LARGE SCALE GENOMIC DNA]</scope>
    <source>
        <strain evidence="5 6">DSM 26474</strain>
    </source>
</reference>
<comment type="subcellular location">
    <subcellularLocation>
        <location evidence="1">Periplasm</location>
    </subcellularLocation>
</comment>
<dbReference type="Proteomes" id="UP000549913">
    <property type="component" value="Unassembled WGS sequence"/>
</dbReference>
<dbReference type="CDD" id="cd13590">
    <property type="entry name" value="PBP2_PotD_PotF_like"/>
    <property type="match status" value="1"/>
</dbReference>
<name>A0A852SQR9_9MICO</name>
<sequence>MHTPRDPQILQAIKHSQALQRARALQLTRRGFLGATGVGATALALAACAPGEKKELTPAKDVSATEKTLTWDNWPAYMDEDDAGDYPTLMGFEDQSGITVTYNVAVDDNNSYYAKVKDQLALGQAIGADTVCLTDWMVARLVRNGYLQELDHANIPNIANLSESFANPDFDKGRNLSLPWQGGFAGICWNKEKVPNGLKSVDDLWAADLKGRVGVLSEMRDTMGLIMLNQGTDITGEWGDDEFANAMDAFTEQVENGQIRNIKGNAYLNDLQSEDTYAAICWSGDITSLNAQAGDKWEFAIPDAGGTLWNDTFVVPMGATHKANAEAVMNYYYEPEVAAELAAWVNYVTPVNGAKEAMDAIDPELAANQLIFPDEDTLSTVHVFRTLTPQEENDYQAQFQKVLLGS</sequence>
<evidence type="ECO:0000313" key="6">
    <source>
        <dbReference type="Proteomes" id="UP000549913"/>
    </source>
</evidence>
<dbReference type="InterPro" id="IPR019546">
    <property type="entry name" value="TAT_signal_bac_arc"/>
</dbReference>
<evidence type="ECO:0000313" key="5">
    <source>
        <dbReference type="EMBL" id="NYD71143.1"/>
    </source>
</evidence>
<dbReference type="EMBL" id="JACCBM010000001">
    <property type="protein sequence ID" value="NYD71143.1"/>
    <property type="molecule type" value="Genomic_DNA"/>
</dbReference>
<keyword evidence="4" id="KW-0574">Periplasm</keyword>
<evidence type="ECO:0000256" key="1">
    <source>
        <dbReference type="ARBA" id="ARBA00004418"/>
    </source>
</evidence>
<evidence type="ECO:0000256" key="2">
    <source>
        <dbReference type="ARBA" id="ARBA00022448"/>
    </source>
</evidence>
<dbReference type="InterPro" id="IPR006059">
    <property type="entry name" value="SBP"/>
</dbReference>
<dbReference type="PROSITE" id="PS51318">
    <property type="entry name" value="TAT"/>
    <property type="match status" value="1"/>
</dbReference>
<keyword evidence="3" id="KW-0732">Signal</keyword>
<dbReference type="GO" id="GO:0019808">
    <property type="term" value="F:polyamine binding"/>
    <property type="evidence" value="ECO:0007669"/>
    <property type="project" value="InterPro"/>
</dbReference>
<dbReference type="PANTHER" id="PTHR30222:SF17">
    <property type="entry name" value="SPERMIDINE_PUTRESCINE-BINDING PERIPLASMIC PROTEIN"/>
    <property type="match status" value="1"/>
</dbReference>
<protein>
    <submittedName>
        <fullName evidence="5">Spermidine/putrescine transport system substrate-binding protein</fullName>
    </submittedName>
</protein>
<dbReference type="PRINTS" id="PR00909">
    <property type="entry name" value="SPERMDNBNDNG"/>
</dbReference>
<dbReference type="PANTHER" id="PTHR30222">
    <property type="entry name" value="SPERMIDINE/PUTRESCINE-BINDING PERIPLASMIC PROTEIN"/>
    <property type="match status" value="1"/>
</dbReference>
<dbReference type="InterPro" id="IPR001188">
    <property type="entry name" value="Sperm_putr-bd"/>
</dbReference>
<proteinExistence type="predicted"/>
<organism evidence="5 6">
    <name type="scientific">Herbiconiux flava</name>
    <dbReference type="NCBI Taxonomy" id="881268"/>
    <lineage>
        <taxon>Bacteria</taxon>
        <taxon>Bacillati</taxon>
        <taxon>Actinomycetota</taxon>
        <taxon>Actinomycetes</taxon>
        <taxon>Micrococcales</taxon>
        <taxon>Microbacteriaceae</taxon>
        <taxon>Herbiconiux</taxon>
    </lineage>
</organism>